<keyword evidence="2" id="KW-1185">Reference proteome</keyword>
<evidence type="ECO:0000313" key="2">
    <source>
        <dbReference type="Proteomes" id="UP001596101"/>
    </source>
</evidence>
<gene>
    <name evidence="1" type="ORF">ACFPQ5_00065</name>
</gene>
<dbReference type="EMBL" id="JBHSMR010000001">
    <property type="protein sequence ID" value="MFC5476563.1"/>
    <property type="molecule type" value="Genomic_DNA"/>
</dbReference>
<dbReference type="RefSeq" id="WP_379750668.1">
    <property type="nucleotide sequence ID" value="NZ_JBHSMR010000001.1"/>
</dbReference>
<reference evidence="2" key="1">
    <citation type="journal article" date="2019" name="Int. J. Syst. Evol. Microbiol.">
        <title>The Global Catalogue of Microorganisms (GCM) 10K type strain sequencing project: providing services to taxonomists for standard genome sequencing and annotation.</title>
        <authorList>
            <consortium name="The Broad Institute Genomics Platform"/>
            <consortium name="The Broad Institute Genome Sequencing Center for Infectious Disease"/>
            <person name="Wu L."/>
            <person name="Ma J."/>
        </authorList>
    </citation>
    <scope>NUCLEOTIDE SEQUENCE [LARGE SCALE GENOMIC DNA]</scope>
    <source>
        <strain evidence="2">CCUG 43111</strain>
    </source>
</reference>
<accession>A0ABW0MEB9</accession>
<protein>
    <submittedName>
        <fullName evidence="1">Uncharacterized protein</fullName>
    </submittedName>
</protein>
<comment type="caution">
    <text evidence="1">The sequence shown here is derived from an EMBL/GenBank/DDBJ whole genome shotgun (WGS) entry which is preliminary data.</text>
</comment>
<proteinExistence type="predicted"/>
<organism evidence="1 2">
    <name type="scientific">Massilia suwonensis</name>
    <dbReference type="NCBI Taxonomy" id="648895"/>
    <lineage>
        <taxon>Bacteria</taxon>
        <taxon>Pseudomonadati</taxon>
        <taxon>Pseudomonadota</taxon>
        <taxon>Betaproteobacteria</taxon>
        <taxon>Burkholderiales</taxon>
        <taxon>Oxalobacteraceae</taxon>
        <taxon>Telluria group</taxon>
        <taxon>Massilia</taxon>
    </lineage>
</organism>
<dbReference type="Proteomes" id="UP001596101">
    <property type="component" value="Unassembled WGS sequence"/>
</dbReference>
<evidence type="ECO:0000313" key="1">
    <source>
        <dbReference type="EMBL" id="MFC5476563.1"/>
    </source>
</evidence>
<sequence>MARKLTTIQVARILAIFIRYADEKGSIERLNELFQELGKIFPNGNVLEGYLYELNQQGSIYYEEIGEDGFKPIILAGTTPKTAERLTVLLSRADDDLESMDGRIKDILSFNPDRLRSEISDAEAQLVDAKAKVKANEMLRPLLSQIETIEKHFRGVAAVAERYEEVYKNIIRPVQLEGQSGVKATVRWAIYSIIASTLLSIAIGNWKDIVAIFHPTADHATSPAVQRSP</sequence>
<name>A0ABW0MEB9_9BURK</name>